<sequence>MASRRKRGALSSPCAFTVSERRVYVCDRENHRISVFSADDGAYRHCFSTFGDAPGCMREIWGDL</sequence>
<feature type="repeat" description="NHL" evidence="2">
    <location>
        <begin position="19"/>
        <end position="39"/>
    </location>
</feature>
<protein>
    <submittedName>
        <fullName evidence="3">Uncharacterized protein</fullName>
    </submittedName>
</protein>
<dbReference type="InterPro" id="IPR001258">
    <property type="entry name" value="NHL_repeat"/>
</dbReference>
<evidence type="ECO:0000256" key="1">
    <source>
        <dbReference type="ARBA" id="ARBA00022737"/>
    </source>
</evidence>
<accession>A0A0D3JF35</accession>
<proteinExistence type="predicted"/>
<name>A0A0D3JF35_EMIH1</name>
<dbReference type="KEGG" id="ehx:EMIHUDRAFT_207228"/>
<dbReference type="Proteomes" id="UP000013827">
    <property type="component" value="Unassembled WGS sequence"/>
</dbReference>
<keyword evidence="1" id="KW-0677">Repeat</keyword>
<dbReference type="PaxDb" id="2903-EOD22120"/>
<reference evidence="4" key="1">
    <citation type="journal article" date="2013" name="Nature">
        <title>Pan genome of the phytoplankton Emiliania underpins its global distribution.</title>
        <authorList>
            <person name="Read B.A."/>
            <person name="Kegel J."/>
            <person name="Klute M.J."/>
            <person name="Kuo A."/>
            <person name="Lefebvre S.C."/>
            <person name="Maumus F."/>
            <person name="Mayer C."/>
            <person name="Miller J."/>
            <person name="Monier A."/>
            <person name="Salamov A."/>
            <person name="Young J."/>
            <person name="Aguilar M."/>
            <person name="Claverie J.M."/>
            <person name="Frickenhaus S."/>
            <person name="Gonzalez K."/>
            <person name="Herman E.K."/>
            <person name="Lin Y.C."/>
            <person name="Napier J."/>
            <person name="Ogata H."/>
            <person name="Sarno A.F."/>
            <person name="Shmutz J."/>
            <person name="Schroeder D."/>
            <person name="de Vargas C."/>
            <person name="Verret F."/>
            <person name="von Dassow P."/>
            <person name="Valentin K."/>
            <person name="Van de Peer Y."/>
            <person name="Wheeler G."/>
            <person name="Dacks J.B."/>
            <person name="Delwiche C.F."/>
            <person name="Dyhrman S.T."/>
            <person name="Glockner G."/>
            <person name="John U."/>
            <person name="Richards T."/>
            <person name="Worden A.Z."/>
            <person name="Zhang X."/>
            <person name="Grigoriev I.V."/>
            <person name="Allen A.E."/>
            <person name="Bidle K."/>
            <person name="Borodovsky M."/>
            <person name="Bowler C."/>
            <person name="Brownlee C."/>
            <person name="Cock J.M."/>
            <person name="Elias M."/>
            <person name="Gladyshev V.N."/>
            <person name="Groth M."/>
            <person name="Guda C."/>
            <person name="Hadaegh A."/>
            <person name="Iglesias-Rodriguez M.D."/>
            <person name="Jenkins J."/>
            <person name="Jones B.M."/>
            <person name="Lawson T."/>
            <person name="Leese F."/>
            <person name="Lindquist E."/>
            <person name="Lobanov A."/>
            <person name="Lomsadze A."/>
            <person name="Malik S.B."/>
            <person name="Marsh M.E."/>
            <person name="Mackinder L."/>
            <person name="Mock T."/>
            <person name="Mueller-Roeber B."/>
            <person name="Pagarete A."/>
            <person name="Parker M."/>
            <person name="Probert I."/>
            <person name="Quesneville H."/>
            <person name="Raines C."/>
            <person name="Rensing S.A."/>
            <person name="Riano-Pachon D.M."/>
            <person name="Richier S."/>
            <person name="Rokitta S."/>
            <person name="Shiraiwa Y."/>
            <person name="Soanes D.M."/>
            <person name="van der Giezen M."/>
            <person name="Wahlund T.M."/>
            <person name="Williams B."/>
            <person name="Wilson W."/>
            <person name="Wolfe G."/>
            <person name="Wurch L.L."/>
        </authorList>
    </citation>
    <scope>NUCLEOTIDE SEQUENCE</scope>
</reference>
<evidence type="ECO:0000313" key="4">
    <source>
        <dbReference type="Proteomes" id="UP000013827"/>
    </source>
</evidence>
<dbReference type="RefSeq" id="XP_005774549.1">
    <property type="nucleotide sequence ID" value="XM_005774492.1"/>
</dbReference>
<keyword evidence="4" id="KW-1185">Reference proteome</keyword>
<organism evidence="3 4">
    <name type="scientific">Emiliania huxleyi (strain CCMP1516)</name>
    <dbReference type="NCBI Taxonomy" id="280463"/>
    <lineage>
        <taxon>Eukaryota</taxon>
        <taxon>Haptista</taxon>
        <taxon>Haptophyta</taxon>
        <taxon>Prymnesiophyceae</taxon>
        <taxon>Isochrysidales</taxon>
        <taxon>Noelaerhabdaceae</taxon>
        <taxon>Emiliania</taxon>
    </lineage>
</organism>
<reference evidence="3" key="2">
    <citation type="submission" date="2024-10" db="UniProtKB">
        <authorList>
            <consortium name="EnsemblProtists"/>
        </authorList>
    </citation>
    <scope>IDENTIFICATION</scope>
</reference>
<dbReference type="Pfam" id="PF01436">
    <property type="entry name" value="NHL"/>
    <property type="match status" value="1"/>
</dbReference>
<evidence type="ECO:0000256" key="2">
    <source>
        <dbReference type="PROSITE-ProRule" id="PRU00504"/>
    </source>
</evidence>
<dbReference type="AlphaFoldDB" id="A0A0D3JF35"/>
<dbReference type="PROSITE" id="PS51125">
    <property type="entry name" value="NHL"/>
    <property type="match status" value="1"/>
</dbReference>
<dbReference type="HOGENOM" id="CLU_2872340_0_0_1"/>
<dbReference type="Gene3D" id="2.120.10.30">
    <property type="entry name" value="TolB, C-terminal domain"/>
    <property type="match status" value="1"/>
</dbReference>
<evidence type="ECO:0000313" key="3">
    <source>
        <dbReference type="EnsemblProtists" id="EOD22120"/>
    </source>
</evidence>
<dbReference type="EnsemblProtists" id="EOD22120">
    <property type="protein sequence ID" value="EOD22120"/>
    <property type="gene ID" value="EMIHUDRAFT_207228"/>
</dbReference>
<dbReference type="SUPFAM" id="SSF63825">
    <property type="entry name" value="YWTD domain"/>
    <property type="match status" value="1"/>
</dbReference>
<dbReference type="GeneID" id="17267667"/>
<dbReference type="InterPro" id="IPR011042">
    <property type="entry name" value="6-blade_b-propeller_TolB-like"/>
</dbReference>